<sequence length="113" mass="12932">MTESEQIHRDSTRAVFLEQARARLDEVRELDEQIRARIADAPDTVQADVVACNVDVGMYVSLAEVEIDLLENAEEDEWIRLRSRVDTAIGKAMGELERCDAILDRPPEHVQWK</sequence>
<dbReference type="Proteomes" id="UP001163096">
    <property type="component" value="Chromosome"/>
</dbReference>
<evidence type="ECO:0000313" key="1">
    <source>
        <dbReference type="EMBL" id="WAI02508.1"/>
    </source>
</evidence>
<evidence type="ECO:0000313" key="2">
    <source>
        <dbReference type="Proteomes" id="UP001163096"/>
    </source>
</evidence>
<gene>
    <name evidence="1" type="ORF">OU421_06430</name>
</gene>
<organism evidence="1 2">
    <name type="scientific">Methanogenium organophilum</name>
    <dbReference type="NCBI Taxonomy" id="2199"/>
    <lineage>
        <taxon>Archaea</taxon>
        <taxon>Methanobacteriati</taxon>
        <taxon>Methanobacteriota</taxon>
        <taxon>Stenosarchaea group</taxon>
        <taxon>Methanomicrobia</taxon>
        <taxon>Methanomicrobiales</taxon>
        <taxon>Methanomicrobiaceae</taxon>
        <taxon>Methanogenium</taxon>
    </lineage>
</organism>
<name>A0A9X9S696_METOG</name>
<keyword evidence="2" id="KW-1185">Reference proteome</keyword>
<dbReference type="GeneID" id="76834722"/>
<dbReference type="EMBL" id="CP113361">
    <property type="protein sequence ID" value="WAI02508.1"/>
    <property type="molecule type" value="Genomic_DNA"/>
</dbReference>
<accession>A0A9X9S696</accession>
<proteinExistence type="predicted"/>
<dbReference type="KEGG" id="mou:OU421_06430"/>
<reference evidence="1" key="1">
    <citation type="submission" date="2022-11" db="EMBL/GenBank/DDBJ databases">
        <title>Complete genome sequence of Methanogenium organophilum DSM 3596.</title>
        <authorList>
            <person name="Chen S.-C."/>
            <person name="Lai S.-J."/>
            <person name="You Y.-T."/>
        </authorList>
    </citation>
    <scope>NUCLEOTIDE SEQUENCE</scope>
    <source>
        <strain evidence="1">DSM 3596</strain>
    </source>
</reference>
<dbReference type="RefSeq" id="WP_268187800.1">
    <property type="nucleotide sequence ID" value="NZ_CP113361.1"/>
</dbReference>
<dbReference type="AlphaFoldDB" id="A0A9X9S696"/>
<protein>
    <submittedName>
        <fullName evidence="1">Uncharacterized protein</fullName>
    </submittedName>
</protein>